<feature type="transmembrane region" description="Helical" evidence="5">
    <location>
        <begin position="111"/>
        <end position="134"/>
    </location>
</feature>
<keyword evidence="2 5" id="KW-0812">Transmembrane</keyword>
<dbReference type="PANTHER" id="PTHR43731:SF9">
    <property type="entry name" value="SLR1461 PROTEIN"/>
    <property type="match status" value="1"/>
</dbReference>
<keyword evidence="8" id="KW-1185">Reference proteome</keyword>
<dbReference type="GO" id="GO:0016020">
    <property type="term" value="C:membrane"/>
    <property type="evidence" value="ECO:0007669"/>
    <property type="project" value="UniProtKB-SubCell"/>
</dbReference>
<keyword evidence="4 5" id="KW-0472">Membrane</keyword>
<feature type="transmembrane region" description="Helical" evidence="5">
    <location>
        <begin position="170"/>
        <end position="190"/>
    </location>
</feature>
<evidence type="ECO:0000259" key="6">
    <source>
        <dbReference type="Pfam" id="PF01694"/>
    </source>
</evidence>
<evidence type="ECO:0000256" key="5">
    <source>
        <dbReference type="SAM" id="Phobius"/>
    </source>
</evidence>
<proteinExistence type="predicted"/>
<dbReference type="Pfam" id="PF01694">
    <property type="entry name" value="Rhomboid"/>
    <property type="match status" value="1"/>
</dbReference>
<dbReference type="STRING" id="37928.SAMN04489742_0690"/>
<feature type="transmembrane region" description="Helical" evidence="5">
    <location>
        <begin position="146"/>
        <end position="164"/>
    </location>
</feature>
<evidence type="ECO:0000256" key="2">
    <source>
        <dbReference type="ARBA" id="ARBA00022692"/>
    </source>
</evidence>
<dbReference type="SUPFAM" id="SSF144091">
    <property type="entry name" value="Rhomboid-like"/>
    <property type="match status" value="1"/>
</dbReference>
<protein>
    <submittedName>
        <fullName evidence="7">Rhomboid family protein</fullName>
    </submittedName>
</protein>
<feature type="transmembrane region" description="Helical" evidence="5">
    <location>
        <begin position="20"/>
        <end position="39"/>
    </location>
</feature>
<dbReference type="KEGG" id="acry:AC20117_13870"/>
<name>A0A1H1A147_9MICC</name>
<evidence type="ECO:0000256" key="3">
    <source>
        <dbReference type="ARBA" id="ARBA00022989"/>
    </source>
</evidence>
<dbReference type="AlphaFoldDB" id="A0A1H1A147"/>
<gene>
    <name evidence="7" type="ORF">SAMN04489742_0690</name>
</gene>
<evidence type="ECO:0000256" key="1">
    <source>
        <dbReference type="ARBA" id="ARBA00004141"/>
    </source>
</evidence>
<dbReference type="EMBL" id="FNKH01000002">
    <property type="protein sequence ID" value="SDQ33447.1"/>
    <property type="molecule type" value="Genomic_DNA"/>
</dbReference>
<dbReference type="PANTHER" id="PTHR43731">
    <property type="entry name" value="RHOMBOID PROTEASE"/>
    <property type="match status" value="1"/>
</dbReference>
<dbReference type="InterPro" id="IPR022764">
    <property type="entry name" value="Peptidase_S54_rhomboid_dom"/>
</dbReference>
<dbReference type="Proteomes" id="UP000181917">
    <property type="component" value="Unassembled WGS sequence"/>
</dbReference>
<dbReference type="InterPro" id="IPR050925">
    <property type="entry name" value="Rhomboid_protease_S54"/>
</dbReference>
<dbReference type="InterPro" id="IPR035952">
    <property type="entry name" value="Rhomboid-like_sf"/>
</dbReference>
<feature type="domain" description="Peptidase S54 rhomboid" evidence="6">
    <location>
        <begin position="61"/>
        <end position="191"/>
    </location>
</feature>
<dbReference type="GO" id="GO:0004252">
    <property type="term" value="F:serine-type endopeptidase activity"/>
    <property type="evidence" value="ECO:0007669"/>
    <property type="project" value="InterPro"/>
</dbReference>
<organism evidence="7 8">
    <name type="scientific">Crystallibacter crystallopoietes</name>
    <dbReference type="NCBI Taxonomy" id="37928"/>
    <lineage>
        <taxon>Bacteria</taxon>
        <taxon>Bacillati</taxon>
        <taxon>Actinomycetota</taxon>
        <taxon>Actinomycetes</taxon>
        <taxon>Micrococcales</taxon>
        <taxon>Micrococcaceae</taxon>
        <taxon>Crystallibacter</taxon>
    </lineage>
</organism>
<evidence type="ECO:0000313" key="8">
    <source>
        <dbReference type="Proteomes" id="UP000181917"/>
    </source>
</evidence>
<keyword evidence="3 5" id="KW-1133">Transmembrane helix</keyword>
<evidence type="ECO:0000256" key="4">
    <source>
        <dbReference type="ARBA" id="ARBA00023136"/>
    </source>
</evidence>
<dbReference type="RefSeq" id="WP_074699236.1">
    <property type="nucleotide sequence ID" value="NZ_CP018863.1"/>
</dbReference>
<evidence type="ECO:0000313" key="7">
    <source>
        <dbReference type="EMBL" id="SDQ33447.1"/>
    </source>
</evidence>
<accession>A0A1H1A147</accession>
<dbReference type="OrthoDB" id="465874at2"/>
<comment type="subcellular location">
    <subcellularLocation>
        <location evidence="1">Membrane</location>
        <topology evidence="1">Multi-pass membrane protein</topology>
    </subcellularLocation>
</comment>
<reference evidence="7 8" key="1">
    <citation type="submission" date="2016-10" db="EMBL/GenBank/DDBJ databases">
        <authorList>
            <person name="de Groot N.N."/>
        </authorList>
    </citation>
    <scope>NUCLEOTIDE SEQUENCE [LARGE SCALE GENOMIC DNA]</scope>
    <source>
        <strain evidence="7 8">DSM 20117</strain>
    </source>
</reference>
<sequence>MADYGGQAPRTQASRARRGLVVLGALTAVLWGIQIVNVSTGRELNFLLGNIPRTLYGLDGIIFSPLLHADFSHLLSNNLPLVVLGFLVFLEGVRRFVAVLASSWLVSGVGVWLTGAGLTVGSSGLVFGFLTYLLVRGFYNRSWKQILLAVVIFMFYGSVLWGVLPTPGSGISWQAHLFGAVGGVLAAVLLRKDSRRRNRRVGS</sequence>
<dbReference type="Gene3D" id="1.20.1540.10">
    <property type="entry name" value="Rhomboid-like"/>
    <property type="match status" value="1"/>
</dbReference>